<dbReference type="AlphaFoldDB" id="A0A511YZB6"/>
<dbReference type="RefSeq" id="WP_034248990.1">
    <property type="nucleotide sequence ID" value="NZ_BJYK01000008.1"/>
</dbReference>
<evidence type="ECO:0000313" key="2">
    <source>
        <dbReference type="Proteomes" id="UP000321484"/>
    </source>
</evidence>
<evidence type="ECO:0000313" key="1">
    <source>
        <dbReference type="EMBL" id="GEN80543.1"/>
    </source>
</evidence>
<sequence>MPSYRVRMVVGDLRPGVDPATVLPAAADAAAELTAVEAQYLEVVRGEARLTVRFEAADDAAAGVVRHAVVERAGELVDVLVTRVSRRWGARWYPIR</sequence>
<dbReference type="Proteomes" id="UP000321484">
    <property type="component" value="Unassembled WGS sequence"/>
</dbReference>
<name>A0A511YZB6_9CELL</name>
<dbReference type="OrthoDB" id="3256527at2"/>
<gene>
    <name evidence="1" type="ORF">AFE02nite_22770</name>
</gene>
<reference evidence="1 2" key="1">
    <citation type="submission" date="2019-07" db="EMBL/GenBank/DDBJ databases">
        <title>Whole genome shotgun sequence of Actinotalea fermentans NBRC 105374.</title>
        <authorList>
            <person name="Hosoyama A."/>
            <person name="Uohara A."/>
            <person name="Ohji S."/>
            <person name="Ichikawa N."/>
        </authorList>
    </citation>
    <scope>NUCLEOTIDE SEQUENCE [LARGE SCALE GENOMIC DNA]</scope>
    <source>
        <strain evidence="1 2">NBRC 105374</strain>
    </source>
</reference>
<keyword evidence="2" id="KW-1185">Reference proteome</keyword>
<proteinExistence type="predicted"/>
<dbReference type="EMBL" id="BJYK01000008">
    <property type="protein sequence ID" value="GEN80543.1"/>
    <property type="molecule type" value="Genomic_DNA"/>
</dbReference>
<organism evidence="1 2">
    <name type="scientific">Actinotalea fermentans</name>
    <dbReference type="NCBI Taxonomy" id="43671"/>
    <lineage>
        <taxon>Bacteria</taxon>
        <taxon>Bacillati</taxon>
        <taxon>Actinomycetota</taxon>
        <taxon>Actinomycetes</taxon>
        <taxon>Micrococcales</taxon>
        <taxon>Cellulomonadaceae</taxon>
        <taxon>Actinotalea</taxon>
    </lineage>
</organism>
<protein>
    <submittedName>
        <fullName evidence="1">Uncharacterized protein</fullName>
    </submittedName>
</protein>
<comment type="caution">
    <text evidence="1">The sequence shown here is derived from an EMBL/GenBank/DDBJ whole genome shotgun (WGS) entry which is preliminary data.</text>
</comment>
<accession>A0A511YZB6</accession>